<dbReference type="KEGG" id="crw:CROST_001560"/>
<proteinExistence type="predicted"/>
<dbReference type="EMBL" id="CP096983">
    <property type="protein sequence ID" value="URZ09485.1"/>
    <property type="molecule type" value="Genomic_DNA"/>
</dbReference>
<feature type="domain" description="MafB19-like deaminase" evidence="1">
    <location>
        <begin position="305"/>
        <end position="372"/>
    </location>
</feature>
<dbReference type="GO" id="GO:0002100">
    <property type="term" value="P:tRNA wobble adenosine to inosine editing"/>
    <property type="evidence" value="ECO:0007669"/>
    <property type="project" value="InterPro"/>
</dbReference>
<dbReference type="RefSeq" id="WP_250931502.1">
    <property type="nucleotide sequence ID" value="NZ_CP096983.1"/>
</dbReference>
<evidence type="ECO:0000313" key="2">
    <source>
        <dbReference type="EMBL" id="URZ09485.1"/>
    </source>
</evidence>
<gene>
    <name evidence="2" type="ORF">CROST_001560</name>
</gene>
<dbReference type="GO" id="GO:0008251">
    <property type="term" value="F:tRNA-specific adenosine deaminase activity"/>
    <property type="evidence" value="ECO:0007669"/>
    <property type="project" value="InterPro"/>
</dbReference>
<name>A0A9Q8UG71_9CLOT</name>
<evidence type="ECO:0000259" key="1">
    <source>
        <dbReference type="Pfam" id="PF14437"/>
    </source>
</evidence>
<dbReference type="Proteomes" id="UP000190951">
    <property type="component" value="Chromosome"/>
</dbReference>
<evidence type="ECO:0000313" key="3">
    <source>
        <dbReference type="Proteomes" id="UP000190951"/>
    </source>
</evidence>
<dbReference type="Pfam" id="PF14437">
    <property type="entry name" value="MafB19-deam"/>
    <property type="match status" value="1"/>
</dbReference>
<accession>A0A9Q8UG71</accession>
<reference evidence="2 3" key="1">
    <citation type="submission" date="2022-04" db="EMBL/GenBank/DDBJ databases">
        <title>Genome sequence of C. roseum typestrain.</title>
        <authorList>
            <person name="Poehlein A."/>
            <person name="Schoch T."/>
            <person name="Duerre P."/>
            <person name="Daniel R."/>
        </authorList>
    </citation>
    <scope>NUCLEOTIDE SEQUENCE [LARGE SCALE GENOMIC DNA]</scope>
    <source>
        <strain evidence="2 3">DSM 7320</strain>
    </source>
</reference>
<sequence length="399" mass="43350">MGAKYQFDVYDMGDTVHTLLTNPEAQAQFKAGVGHWWKQVCSGDAYTLGQTTATVLSVVVDPDDVGAAVSEASKAESLLGKMGTFSKSIAISSAENAKNIATLPWRTIDNLGSKVADLRTVLSKSKGVSVVVSSAKDAKNLLTKVKSTVSDVKTVSASFAKAFGKTYAKECRKYVNTCFSASGAVGAGAEAIYKASKDGFKEAKNALRTVKDEKNGFVDGVADTNAPWKAIDDYRNQRQGLEVLPEDYEFIKGDGKNTVAFNDTCDKRYFGVNSTLRTDAEKGLAKKYFNKLVEEGYFPKGSIYPRGKAQFITHAEGYTLIKAYEENGIDIGKSVTIYVDRPTCGFCQNNLPKLQASMGIDVLTVINKNGDVFRCDLRKYTSMTVSDVNAEKLIKIKSK</sequence>
<dbReference type="InterPro" id="IPR058535">
    <property type="entry name" value="MafB19-deam"/>
</dbReference>
<organism evidence="2 3">
    <name type="scientific">Clostridium felsineum</name>
    <dbReference type="NCBI Taxonomy" id="36839"/>
    <lineage>
        <taxon>Bacteria</taxon>
        <taxon>Bacillati</taxon>
        <taxon>Bacillota</taxon>
        <taxon>Clostridia</taxon>
        <taxon>Eubacteriales</taxon>
        <taxon>Clostridiaceae</taxon>
        <taxon>Clostridium</taxon>
    </lineage>
</organism>
<keyword evidence="3" id="KW-1185">Reference proteome</keyword>
<dbReference type="AlphaFoldDB" id="A0A9Q8UG71"/>
<protein>
    <recommendedName>
        <fullName evidence="1">MafB19-like deaminase domain-containing protein</fullName>
    </recommendedName>
</protein>